<dbReference type="VEuPathDB" id="FungiDB:PLEOSDRAFT_1102349"/>
<evidence type="ECO:0000256" key="2">
    <source>
        <dbReference type="ARBA" id="ARBA00023002"/>
    </source>
</evidence>
<dbReference type="Pfam" id="PF11807">
    <property type="entry name" value="UstYa"/>
    <property type="match status" value="1"/>
</dbReference>
<evidence type="ECO:0000256" key="1">
    <source>
        <dbReference type="ARBA" id="ARBA00004685"/>
    </source>
</evidence>
<sequence>MGIPIAEQRTYSYIGDDYPEFWDIDLGNPVAMMVEESEHYPVHGLDAEEEWASTDSAGFGYVRLGEEYRAFAVNVFHQLHCLRAMRDALAHPDNRSPAIDGHFQHCLNFIRQFALCSPNLTLEPADALSRDFEMRRSGAVQICRDWRKLYDHMSDNWASWKEFRNRTQYS</sequence>
<evidence type="ECO:0000313" key="5">
    <source>
        <dbReference type="Proteomes" id="UP000027073"/>
    </source>
</evidence>
<comment type="similarity">
    <text evidence="3">Belongs to the ustYa family.</text>
</comment>
<dbReference type="PANTHER" id="PTHR33365:SF11">
    <property type="entry name" value="TAT PATHWAY SIGNAL SEQUENCE"/>
    <property type="match status" value="1"/>
</dbReference>
<accession>A0A067NTI5</accession>
<dbReference type="Proteomes" id="UP000027073">
    <property type="component" value="Unassembled WGS sequence"/>
</dbReference>
<protein>
    <submittedName>
        <fullName evidence="4">Uncharacterized protein</fullName>
    </submittedName>
</protein>
<dbReference type="InParanoid" id="A0A067NTI5"/>
<evidence type="ECO:0000313" key="4">
    <source>
        <dbReference type="EMBL" id="KDQ31378.1"/>
    </source>
</evidence>
<evidence type="ECO:0000256" key="3">
    <source>
        <dbReference type="ARBA" id="ARBA00035112"/>
    </source>
</evidence>
<gene>
    <name evidence="4" type="ORF">PLEOSDRAFT_1102349</name>
</gene>
<dbReference type="OrthoDB" id="3687641at2759"/>
<dbReference type="STRING" id="1137138.A0A067NTI5"/>
<name>A0A067NTI5_PLEO1</name>
<dbReference type="GO" id="GO:0043386">
    <property type="term" value="P:mycotoxin biosynthetic process"/>
    <property type="evidence" value="ECO:0007669"/>
    <property type="project" value="InterPro"/>
</dbReference>
<dbReference type="GO" id="GO:0016491">
    <property type="term" value="F:oxidoreductase activity"/>
    <property type="evidence" value="ECO:0007669"/>
    <property type="project" value="UniProtKB-KW"/>
</dbReference>
<organism evidence="4 5">
    <name type="scientific">Pleurotus ostreatus (strain PC15)</name>
    <name type="common">Oyster mushroom</name>
    <dbReference type="NCBI Taxonomy" id="1137138"/>
    <lineage>
        <taxon>Eukaryota</taxon>
        <taxon>Fungi</taxon>
        <taxon>Dikarya</taxon>
        <taxon>Basidiomycota</taxon>
        <taxon>Agaricomycotina</taxon>
        <taxon>Agaricomycetes</taxon>
        <taxon>Agaricomycetidae</taxon>
        <taxon>Agaricales</taxon>
        <taxon>Pleurotineae</taxon>
        <taxon>Pleurotaceae</taxon>
        <taxon>Pleurotus</taxon>
    </lineage>
</organism>
<dbReference type="AlphaFoldDB" id="A0A067NTI5"/>
<dbReference type="PANTHER" id="PTHR33365">
    <property type="entry name" value="YALI0B05434P"/>
    <property type="match status" value="1"/>
</dbReference>
<keyword evidence="2" id="KW-0560">Oxidoreductase</keyword>
<reference evidence="5" key="1">
    <citation type="journal article" date="2014" name="Proc. Natl. Acad. Sci. U.S.A.">
        <title>Extensive sampling of basidiomycete genomes demonstrates inadequacy of the white-rot/brown-rot paradigm for wood decay fungi.</title>
        <authorList>
            <person name="Riley R."/>
            <person name="Salamov A.A."/>
            <person name="Brown D.W."/>
            <person name="Nagy L.G."/>
            <person name="Floudas D."/>
            <person name="Held B.W."/>
            <person name="Levasseur A."/>
            <person name="Lombard V."/>
            <person name="Morin E."/>
            <person name="Otillar R."/>
            <person name="Lindquist E.A."/>
            <person name="Sun H."/>
            <person name="LaButti K.M."/>
            <person name="Schmutz J."/>
            <person name="Jabbour D."/>
            <person name="Luo H."/>
            <person name="Baker S.E."/>
            <person name="Pisabarro A.G."/>
            <person name="Walton J.D."/>
            <person name="Blanchette R.A."/>
            <person name="Henrissat B."/>
            <person name="Martin F."/>
            <person name="Cullen D."/>
            <person name="Hibbett D.S."/>
            <person name="Grigoriev I.V."/>
        </authorList>
    </citation>
    <scope>NUCLEOTIDE SEQUENCE [LARGE SCALE GENOMIC DNA]</scope>
    <source>
        <strain evidence="5">PC15</strain>
    </source>
</reference>
<comment type="pathway">
    <text evidence="1">Mycotoxin biosynthesis.</text>
</comment>
<dbReference type="HOGENOM" id="CLU_042941_8_0_1"/>
<dbReference type="EMBL" id="KL198006">
    <property type="protein sequence ID" value="KDQ31378.1"/>
    <property type="molecule type" value="Genomic_DNA"/>
</dbReference>
<proteinExistence type="inferred from homology"/>
<dbReference type="InterPro" id="IPR021765">
    <property type="entry name" value="UstYa-like"/>
</dbReference>